<name>A0ABT8KYQ4_9BACT</name>
<evidence type="ECO:0000313" key="4">
    <source>
        <dbReference type="Proteomes" id="UP001172083"/>
    </source>
</evidence>
<sequence>MDKGKENNVWRYLRSADVNGFASKIMTLLLIVFCVSCGNSKDNKRTERQALKSWTQKERVYLVDELRRIQTDLQVEVDQLSVEQWLFKPDTGAWSISEVVEHLEMHDVLFRREITVLTQFPEMTNLSHLATDTDEELMTYSQITSQNTAKSLWYLEPRGRWSSREQAIDAFNQVRNEMIRFIEETDKDFRRYYSPSGKGNADFRDLHQLMLISVAHADRHLTQIRNIKGHAGFPESK</sequence>
<keyword evidence="1" id="KW-0472">Membrane</keyword>
<evidence type="ECO:0000256" key="1">
    <source>
        <dbReference type="SAM" id="Phobius"/>
    </source>
</evidence>
<keyword evidence="1" id="KW-1133">Transmembrane helix</keyword>
<keyword evidence="1" id="KW-0812">Transmembrane</keyword>
<proteinExistence type="predicted"/>
<dbReference type="SUPFAM" id="SSF109854">
    <property type="entry name" value="DinB/YfiT-like putative metalloenzymes"/>
    <property type="match status" value="1"/>
</dbReference>
<dbReference type="RefSeq" id="WP_346755967.1">
    <property type="nucleotide sequence ID" value="NZ_JAUJEB010000001.1"/>
</dbReference>
<feature type="transmembrane region" description="Helical" evidence="1">
    <location>
        <begin position="20"/>
        <end position="38"/>
    </location>
</feature>
<dbReference type="Proteomes" id="UP001172083">
    <property type="component" value="Unassembled WGS sequence"/>
</dbReference>
<organism evidence="3 4">
    <name type="scientific">Agaribacillus aureus</name>
    <dbReference type="NCBI Taxonomy" id="3051825"/>
    <lineage>
        <taxon>Bacteria</taxon>
        <taxon>Pseudomonadati</taxon>
        <taxon>Bacteroidota</taxon>
        <taxon>Cytophagia</taxon>
        <taxon>Cytophagales</taxon>
        <taxon>Splendidivirgaceae</taxon>
        <taxon>Agaribacillus</taxon>
    </lineage>
</organism>
<gene>
    <name evidence="3" type="ORF">QQ020_01155</name>
</gene>
<accession>A0ABT8KYQ4</accession>
<reference evidence="3" key="1">
    <citation type="submission" date="2023-06" db="EMBL/GenBank/DDBJ databases">
        <title>Genomic of Agaribacillus aureum.</title>
        <authorList>
            <person name="Wang G."/>
        </authorList>
    </citation>
    <scope>NUCLEOTIDE SEQUENCE</scope>
    <source>
        <strain evidence="3">BMA12</strain>
    </source>
</reference>
<dbReference type="Gene3D" id="1.20.120.450">
    <property type="entry name" value="dinb family like domain"/>
    <property type="match status" value="1"/>
</dbReference>
<comment type="caution">
    <text evidence="3">The sequence shown here is derived from an EMBL/GenBank/DDBJ whole genome shotgun (WGS) entry which is preliminary data.</text>
</comment>
<keyword evidence="4" id="KW-1185">Reference proteome</keyword>
<evidence type="ECO:0000259" key="2">
    <source>
        <dbReference type="Pfam" id="PF12867"/>
    </source>
</evidence>
<evidence type="ECO:0000313" key="3">
    <source>
        <dbReference type="EMBL" id="MDN5210624.1"/>
    </source>
</evidence>
<feature type="domain" description="DinB-like" evidence="2">
    <location>
        <begin position="66"/>
        <end position="224"/>
    </location>
</feature>
<dbReference type="InterPro" id="IPR024775">
    <property type="entry name" value="DinB-like"/>
</dbReference>
<dbReference type="EMBL" id="JAUJEB010000001">
    <property type="protein sequence ID" value="MDN5210624.1"/>
    <property type="molecule type" value="Genomic_DNA"/>
</dbReference>
<dbReference type="InterPro" id="IPR034660">
    <property type="entry name" value="DinB/YfiT-like"/>
</dbReference>
<dbReference type="Pfam" id="PF12867">
    <property type="entry name" value="DinB_2"/>
    <property type="match status" value="1"/>
</dbReference>
<protein>
    <submittedName>
        <fullName evidence="3">DinB family protein</fullName>
    </submittedName>
</protein>